<dbReference type="STRING" id="1246626.BleG1_2866"/>
<keyword evidence="2" id="KW-1133">Transmembrane helix</keyword>
<proteinExistence type="predicted"/>
<dbReference type="eggNOG" id="ENOG5033MX4">
    <property type="taxonomic scope" value="Bacteria"/>
</dbReference>
<keyword evidence="2" id="KW-0812">Transmembrane</keyword>
<dbReference type="KEGG" id="ble:BleG1_2866"/>
<evidence type="ECO:0000313" key="3">
    <source>
        <dbReference type="EMBL" id="AIC95430.1"/>
    </source>
</evidence>
<dbReference type="InterPro" id="IPR019715">
    <property type="entry name" value="Haemolysin_XhlA"/>
</dbReference>
<gene>
    <name evidence="3" type="ORF">BleG1_2866</name>
</gene>
<dbReference type="Pfam" id="PF10779">
    <property type="entry name" value="XhlA"/>
    <property type="match status" value="1"/>
</dbReference>
<keyword evidence="4" id="KW-1185">Reference proteome</keyword>
<organism evidence="3 4">
    <name type="scientific">Shouchella lehensis G1</name>
    <dbReference type="NCBI Taxonomy" id="1246626"/>
    <lineage>
        <taxon>Bacteria</taxon>
        <taxon>Bacillati</taxon>
        <taxon>Bacillota</taxon>
        <taxon>Bacilli</taxon>
        <taxon>Bacillales</taxon>
        <taxon>Bacillaceae</taxon>
        <taxon>Shouchella</taxon>
    </lineage>
</organism>
<feature type="coiled-coil region" evidence="1">
    <location>
        <begin position="6"/>
        <end position="40"/>
    </location>
</feature>
<accession>A0A060M084</accession>
<protein>
    <submittedName>
        <fullName evidence="3">11.0 kDa protein in cwlL 5'region</fullName>
    </submittedName>
</protein>
<keyword evidence="1" id="KW-0175">Coiled coil</keyword>
<dbReference type="RefSeq" id="WP_244877255.1">
    <property type="nucleotide sequence ID" value="NZ_CP003923.1"/>
</dbReference>
<evidence type="ECO:0000256" key="2">
    <source>
        <dbReference type="SAM" id="Phobius"/>
    </source>
</evidence>
<reference evidence="3 4" key="1">
    <citation type="journal article" date="2014" name="Gene">
        <title>A comparative genomic analysis of the alkalitolerant soil bacterium Bacillus lehensis G1.</title>
        <authorList>
            <person name="Noor Y.M."/>
            <person name="Samsulrizal N.H."/>
            <person name="Jema'on N.A."/>
            <person name="Low K.O."/>
            <person name="Ramli A.N."/>
            <person name="Alias N.I."/>
            <person name="Damis S.I."/>
            <person name="Fuzi S.F."/>
            <person name="Isa M.N."/>
            <person name="Murad A.M."/>
            <person name="Raih M.F."/>
            <person name="Bakar F.D."/>
            <person name="Najimudin N."/>
            <person name="Mahadi N.M."/>
            <person name="Illias R.M."/>
        </authorList>
    </citation>
    <scope>NUCLEOTIDE SEQUENCE [LARGE SCALE GENOMIC DNA]</scope>
    <source>
        <strain evidence="3 4">G1</strain>
    </source>
</reference>
<dbReference type="AlphaFoldDB" id="A0A060M084"/>
<name>A0A060M084_9BACI</name>
<dbReference type="EMBL" id="CP003923">
    <property type="protein sequence ID" value="AIC95430.1"/>
    <property type="molecule type" value="Genomic_DNA"/>
</dbReference>
<dbReference type="HOGENOM" id="CLU_180548_1_0_9"/>
<feature type="transmembrane region" description="Helical" evidence="2">
    <location>
        <begin position="62"/>
        <end position="80"/>
    </location>
</feature>
<evidence type="ECO:0000256" key="1">
    <source>
        <dbReference type="SAM" id="Coils"/>
    </source>
</evidence>
<evidence type="ECO:0000313" key="4">
    <source>
        <dbReference type="Proteomes" id="UP000027142"/>
    </source>
</evidence>
<keyword evidence="2" id="KW-0472">Membrane</keyword>
<sequence>MEANAVNYHEKEIIELKSDVKALEKDVIELKTQTAQHAEQISSINRILGSIEDNTRWIKRTITGAIISGLVAGAIALFYANF</sequence>
<dbReference type="PATRIC" id="fig|1246626.3.peg.2855"/>
<dbReference type="Proteomes" id="UP000027142">
    <property type="component" value="Chromosome"/>
</dbReference>